<organism evidence="3 4">
    <name type="scientific">Actinoplanes oblitus</name>
    <dbReference type="NCBI Taxonomy" id="3040509"/>
    <lineage>
        <taxon>Bacteria</taxon>
        <taxon>Bacillati</taxon>
        <taxon>Actinomycetota</taxon>
        <taxon>Actinomycetes</taxon>
        <taxon>Micromonosporales</taxon>
        <taxon>Micromonosporaceae</taxon>
        <taxon>Actinoplanes</taxon>
    </lineage>
</organism>
<evidence type="ECO:0000256" key="1">
    <source>
        <dbReference type="SAM" id="Phobius"/>
    </source>
</evidence>
<dbReference type="Pfam" id="PF00990">
    <property type="entry name" value="GGDEF"/>
    <property type="match status" value="1"/>
</dbReference>
<dbReference type="EC" id="2.7.7.65" evidence="3"/>
<dbReference type="NCBIfam" id="TIGR00254">
    <property type="entry name" value="GGDEF"/>
    <property type="match status" value="1"/>
</dbReference>
<accession>A0ABY8WLU6</accession>
<feature type="transmembrane region" description="Helical" evidence="1">
    <location>
        <begin position="283"/>
        <end position="303"/>
    </location>
</feature>
<dbReference type="SUPFAM" id="SSF55073">
    <property type="entry name" value="Nucleotide cyclase"/>
    <property type="match status" value="1"/>
</dbReference>
<dbReference type="GO" id="GO:0052621">
    <property type="term" value="F:diguanylate cyclase activity"/>
    <property type="evidence" value="ECO:0007669"/>
    <property type="project" value="UniProtKB-EC"/>
</dbReference>
<feature type="transmembrane region" description="Helical" evidence="1">
    <location>
        <begin position="30"/>
        <end position="47"/>
    </location>
</feature>
<feature type="transmembrane region" description="Helical" evidence="1">
    <location>
        <begin position="257"/>
        <end position="277"/>
    </location>
</feature>
<dbReference type="PANTHER" id="PTHR45138:SF9">
    <property type="entry name" value="DIGUANYLATE CYCLASE DGCM-RELATED"/>
    <property type="match status" value="1"/>
</dbReference>
<dbReference type="EMBL" id="CP126980">
    <property type="protein sequence ID" value="WIM98618.1"/>
    <property type="molecule type" value="Genomic_DNA"/>
</dbReference>
<sequence length="476" mass="49876">MGPWACRGYVAAGLVLALGFLLTGPVSQSVLYGVAGAGASAALLTGLRRQRPRPARAWWLVWASVQINMTGDAVLGLRVWVFPGSAPLVLLESVIYLVSYLALAAGLTVIVQSRSAGRDRGATIDSAIVACSLALPLWLVAVTPVLDEPAQPVAILVFRLAFPIGDAVLLTLLARLLVSRSGRSMSLYLLLAAVCCWLAGDVANAMLAERGTLASYWGGVLYCLSYTAFGAAALHPSMPALATAGSAPAPRLTTGRLTVLAALSLLAPALLLGQAFTGRQVQAVPIGVACVVLFLLVVARMVGLTRQVERQARELSDLASRDALTGVGNRRSWDARLHDAVTAAHGAGGALVIALLDLDHFKRYNDTHGHQAGDRLLKGAAAAWLDVLRRDDVLYRYGGEEFGLILPGASAGDAVKLTERLREVVPDGQSFSAGVAALHGTETVEELVARADTALYEAKAHGRGRARVAAVPPRAA</sequence>
<feature type="transmembrane region" description="Helical" evidence="1">
    <location>
        <begin position="153"/>
        <end position="174"/>
    </location>
</feature>
<keyword evidence="1" id="KW-1133">Transmembrane helix</keyword>
<protein>
    <submittedName>
        <fullName evidence="3">GGDEF domain-containing protein</fullName>
        <ecNumber evidence="3">2.7.7.65</ecNumber>
    </submittedName>
</protein>
<dbReference type="InterPro" id="IPR043128">
    <property type="entry name" value="Rev_trsase/Diguanyl_cyclase"/>
</dbReference>
<dbReference type="Gene3D" id="3.30.70.270">
    <property type="match status" value="1"/>
</dbReference>
<name>A0ABY8WLU6_9ACTN</name>
<dbReference type="InterPro" id="IPR000160">
    <property type="entry name" value="GGDEF_dom"/>
</dbReference>
<evidence type="ECO:0000313" key="4">
    <source>
        <dbReference type="Proteomes" id="UP001240150"/>
    </source>
</evidence>
<evidence type="ECO:0000313" key="3">
    <source>
        <dbReference type="EMBL" id="WIM98618.1"/>
    </source>
</evidence>
<keyword evidence="1" id="KW-0472">Membrane</keyword>
<dbReference type="RefSeq" id="WP_284919999.1">
    <property type="nucleotide sequence ID" value="NZ_CP126980.1"/>
</dbReference>
<reference evidence="3 4" key="1">
    <citation type="submission" date="2023-06" db="EMBL/GenBank/DDBJ databases">
        <authorList>
            <person name="Yushchuk O."/>
            <person name="Binda E."/>
            <person name="Ruckert-Reed C."/>
            <person name="Fedorenko V."/>
            <person name="Kalinowski J."/>
            <person name="Marinelli F."/>
        </authorList>
    </citation>
    <scope>NUCLEOTIDE SEQUENCE [LARGE SCALE GENOMIC DNA]</scope>
    <source>
        <strain evidence="3 4">NRRL 3884</strain>
    </source>
</reference>
<feature type="transmembrane region" description="Helical" evidence="1">
    <location>
        <begin position="214"/>
        <end position="236"/>
    </location>
</feature>
<feature type="transmembrane region" description="Helical" evidence="1">
    <location>
        <begin position="186"/>
        <end position="208"/>
    </location>
</feature>
<feature type="domain" description="GGDEF" evidence="2">
    <location>
        <begin position="349"/>
        <end position="471"/>
    </location>
</feature>
<feature type="transmembrane region" description="Helical" evidence="1">
    <location>
        <begin position="93"/>
        <end position="111"/>
    </location>
</feature>
<dbReference type="PROSITE" id="PS50887">
    <property type="entry name" value="GGDEF"/>
    <property type="match status" value="1"/>
</dbReference>
<dbReference type="InterPro" id="IPR029787">
    <property type="entry name" value="Nucleotide_cyclase"/>
</dbReference>
<keyword evidence="1" id="KW-0812">Transmembrane</keyword>
<keyword evidence="3" id="KW-0808">Transferase</keyword>
<feature type="transmembrane region" description="Helical" evidence="1">
    <location>
        <begin position="7"/>
        <end position="24"/>
    </location>
</feature>
<evidence type="ECO:0000259" key="2">
    <source>
        <dbReference type="PROSITE" id="PS50887"/>
    </source>
</evidence>
<dbReference type="Proteomes" id="UP001240150">
    <property type="component" value="Chromosome"/>
</dbReference>
<proteinExistence type="predicted"/>
<dbReference type="SMART" id="SM00267">
    <property type="entry name" value="GGDEF"/>
    <property type="match status" value="1"/>
</dbReference>
<dbReference type="CDD" id="cd01949">
    <property type="entry name" value="GGDEF"/>
    <property type="match status" value="1"/>
</dbReference>
<keyword evidence="3" id="KW-0548">Nucleotidyltransferase</keyword>
<dbReference type="InterPro" id="IPR050469">
    <property type="entry name" value="Diguanylate_Cyclase"/>
</dbReference>
<feature type="transmembrane region" description="Helical" evidence="1">
    <location>
        <begin position="123"/>
        <end position="141"/>
    </location>
</feature>
<gene>
    <name evidence="3" type="ORF">ACTOB_002222</name>
</gene>
<dbReference type="PANTHER" id="PTHR45138">
    <property type="entry name" value="REGULATORY COMPONENTS OF SENSORY TRANSDUCTION SYSTEM"/>
    <property type="match status" value="1"/>
</dbReference>
<keyword evidence="4" id="KW-1185">Reference proteome</keyword>
<feature type="transmembrane region" description="Helical" evidence="1">
    <location>
        <begin position="59"/>
        <end position="81"/>
    </location>
</feature>